<dbReference type="Gene3D" id="3.40.50.1110">
    <property type="entry name" value="SGNH hydrolase"/>
    <property type="match status" value="1"/>
</dbReference>
<keyword evidence="4" id="KW-1185">Reference proteome</keyword>
<evidence type="ECO:0000256" key="2">
    <source>
        <dbReference type="SAM" id="SignalP"/>
    </source>
</evidence>
<evidence type="ECO:0000313" key="4">
    <source>
        <dbReference type="Proteomes" id="UP000193920"/>
    </source>
</evidence>
<evidence type="ECO:0000256" key="1">
    <source>
        <dbReference type="ARBA" id="ARBA00022801"/>
    </source>
</evidence>
<proteinExistence type="predicted"/>
<feature type="signal peptide" evidence="2">
    <location>
        <begin position="1"/>
        <end position="20"/>
    </location>
</feature>
<dbReference type="InterPro" id="IPR009034">
    <property type="entry name" value="Dockerin_dom_fun_sf"/>
</dbReference>
<evidence type="ECO:0000313" key="3">
    <source>
        <dbReference type="EMBL" id="ORY32030.1"/>
    </source>
</evidence>
<dbReference type="SUPFAM" id="SSF52266">
    <property type="entry name" value="SGNH hydrolase"/>
    <property type="match status" value="1"/>
</dbReference>
<dbReference type="InterPro" id="IPR036514">
    <property type="entry name" value="SGNH_hydro_sf"/>
</dbReference>
<feature type="chain" id="PRO_5012847395" description="SGNH hydrolase" evidence="2">
    <location>
        <begin position="21"/>
        <end position="426"/>
    </location>
</feature>
<dbReference type="OrthoDB" id="1600564at2759"/>
<dbReference type="STRING" id="1754190.A0A1Y2BBX4"/>
<comment type="caution">
    <text evidence="3">The sequence shown here is derived from an EMBL/GenBank/DDBJ whole genome shotgun (WGS) entry which is preliminary data.</text>
</comment>
<accession>A0A1Y2BBX4</accession>
<name>A0A1Y2BBX4_9FUNG</name>
<dbReference type="AlphaFoldDB" id="A0A1Y2BBX4"/>
<dbReference type="PANTHER" id="PTHR45648:SF22">
    <property type="entry name" value="GDSL LIPASE_ACYLHYDROLASE FAMILY PROTEIN (AFU_ORTHOLOGUE AFUA_4G14700)"/>
    <property type="match status" value="1"/>
</dbReference>
<keyword evidence="2" id="KW-0732">Signal</keyword>
<dbReference type="Gene3D" id="3.90.1220.10">
    <property type="entry name" value="Cellulose docking domain, dockering"/>
    <property type="match status" value="1"/>
</dbReference>
<dbReference type="InterPro" id="IPR051058">
    <property type="entry name" value="GDSL_Est/Lipase"/>
</dbReference>
<organism evidence="3 4">
    <name type="scientific">Neocallimastix californiae</name>
    <dbReference type="NCBI Taxonomy" id="1754190"/>
    <lineage>
        <taxon>Eukaryota</taxon>
        <taxon>Fungi</taxon>
        <taxon>Fungi incertae sedis</taxon>
        <taxon>Chytridiomycota</taxon>
        <taxon>Chytridiomycota incertae sedis</taxon>
        <taxon>Neocallimastigomycetes</taxon>
        <taxon>Neocallimastigales</taxon>
        <taxon>Neocallimastigaceae</taxon>
        <taxon>Neocallimastix</taxon>
    </lineage>
</organism>
<dbReference type="Pfam" id="PF00657">
    <property type="entry name" value="Lipase_GDSL"/>
    <property type="match status" value="1"/>
</dbReference>
<evidence type="ECO:0008006" key="5">
    <source>
        <dbReference type="Google" id="ProtNLM"/>
    </source>
</evidence>
<sequence length="426" mass="49960">MNNLNFVLLGLTLLINYAFCGKKGIDSSSIFLSKRYPFKYSEFRDLILFGDSYTTSTIDYETLKYDGVNSDNEEESKNWPLFLIRRRHPMNMWNFADSGAVVDSDIIPSGAMPMTKQYEYFEIHMSCTEKYSNWRSDQTLIGIWFGINDVMNKVKDKKIDSDEKYTPIIECMFRIINKLYDRGARHFIIFNVPELEDFVNFQIHPVSGLHKEVLLFNKMITENARKFQKEHLDTNVFVYNAYNELKYIMEHKEKYGYTITKDEWYHNGERSLSDIPNDYFWRDGFHPSKYVQEDLAMAVDDFLVMIEKISREVTNTQSQSQSQSQSQTSTNLNDEECWALKLNYTCCSKNVTIARYRDNYGTWNDENEVRCGLYPHSVDQCFDKYLGRPCAININSTTVVVGNIEPNKIEPLKNNGSRHFLLLQLL</sequence>
<dbReference type="SUPFAM" id="SSF64571">
    <property type="entry name" value="Cellulose docking domain, dockering"/>
    <property type="match status" value="1"/>
</dbReference>
<dbReference type="PANTHER" id="PTHR45648">
    <property type="entry name" value="GDSL LIPASE/ACYLHYDROLASE FAMILY PROTEIN (AFU_ORTHOLOGUE AFUA_4G14700)"/>
    <property type="match status" value="1"/>
</dbReference>
<dbReference type="EMBL" id="MCOG01000166">
    <property type="protein sequence ID" value="ORY32030.1"/>
    <property type="molecule type" value="Genomic_DNA"/>
</dbReference>
<dbReference type="GO" id="GO:0016788">
    <property type="term" value="F:hydrolase activity, acting on ester bonds"/>
    <property type="evidence" value="ECO:0007669"/>
    <property type="project" value="InterPro"/>
</dbReference>
<dbReference type="Proteomes" id="UP000193920">
    <property type="component" value="Unassembled WGS sequence"/>
</dbReference>
<dbReference type="InterPro" id="IPR001087">
    <property type="entry name" value="GDSL"/>
</dbReference>
<protein>
    <recommendedName>
        <fullName evidence="5">SGNH hydrolase</fullName>
    </recommendedName>
</protein>
<keyword evidence="1" id="KW-0378">Hydrolase</keyword>
<reference evidence="3 4" key="1">
    <citation type="submission" date="2016-08" db="EMBL/GenBank/DDBJ databases">
        <title>A Parts List for Fungal Cellulosomes Revealed by Comparative Genomics.</title>
        <authorList>
            <consortium name="DOE Joint Genome Institute"/>
            <person name="Haitjema C.H."/>
            <person name="Gilmore S.P."/>
            <person name="Henske J.K."/>
            <person name="Solomon K.V."/>
            <person name="De Groot R."/>
            <person name="Kuo A."/>
            <person name="Mondo S.J."/>
            <person name="Salamov A.A."/>
            <person name="Labutti K."/>
            <person name="Zhao Z."/>
            <person name="Chiniquy J."/>
            <person name="Barry K."/>
            <person name="Brewer H.M."/>
            <person name="Purvine S.O."/>
            <person name="Wright A.T."/>
            <person name="Boxma B."/>
            <person name="Van Alen T."/>
            <person name="Hackstein J.H."/>
            <person name="Baker S.E."/>
            <person name="Grigoriev I.V."/>
            <person name="O'Malley M.A."/>
        </authorList>
    </citation>
    <scope>NUCLEOTIDE SEQUENCE [LARGE SCALE GENOMIC DNA]</scope>
    <source>
        <strain evidence="3 4">G1</strain>
    </source>
</reference>
<gene>
    <name evidence="3" type="ORF">LY90DRAFT_673563</name>
</gene>